<dbReference type="PANTHER" id="PTHR31793">
    <property type="entry name" value="4-HYDROXYBENZOYL-COA THIOESTERASE FAMILY MEMBER"/>
    <property type="match status" value="1"/>
</dbReference>
<name>A0A5P2G0S9_9BACT</name>
<reference evidence="1 2" key="1">
    <citation type="submission" date="2019-09" db="EMBL/GenBank/DDBJ databases">
        <title>Complete genome sequence of Arachidicoccus sp. B3-10 isolated from apple orchard soil.</title>
        <authorList>
            <person name="Kim H.S."/>
            <person name="Han K.-I."/>
            <person name="Suh M.K."/>
            <person name="Lee K.C."/>
            <person name="Eom M.K."/>
            <person name="Kim J.-S."/>
            <person name="Kang S.W."/>
            <person name="Sin Y."/>
            <person name="Lee J.-S."/>
        </authorList>
    </citation>
    <scope>NUCLEOTIDE SEQUENCE [LARGE SCALE GENOMIC DNA]</scope>
    <source>
        <strain evidence="1 2">B3-10</strain>
    </source>
</reference>
<dbReference type="OrthoDB" id="760345at2"/>
<accession>A0A5P2G0S9</accession>
<dbReference type="Proteomes" id="UP000292424">
    <property type="component" value="Chromosome"/>
</dbReference>
<dbReference type="GO" id="GO:0047617">
    <property type="term" value="F:fatty acyl-CoA hydrolase activity"/>
    <property type="evidence" value="ECO:0007669"/>
    <property type="project" value="TreeGrafter"/>
</dbReference>
<dbReference type="PANTHER" id="PTHR31793:SF24">
    <property type="entry name" value="LONG-CHAIN ACYL-COA THIOESTERASE FADM"/>
    <property type="match status" value="1"/>
</dbReference>
<evidence type="ECO:0000313" key="2">
    <source>
        <dbReference type="Proteomes" id="UP000292424"/>
    </source>
</evidence>
<keyword evidence="2" id="KW-1185">Reference proteome</keyword>
<proteinExistence type="predicted"/>
<sequence>MKNIFYEGQVLWSMIDANGHLRHSAYADFAAQARVNVLEKLGVSRQLFENKLGPILFREEIIYLKEIRINETIKVSVELTKSKKDHSKYSILCSIFNAENILSSEIRVDGAWLDLDKRKLGKLPEEINIAFEKFPKSSSFHYEDIQY</sequence>
<dbReference type="Pfam" id="PF13279">
    <property type="entry name" value="4HBT_2"/>
    <property type="match status" value="1"/>
</dbReference>
<dbReference type="AlphaFoldDB" id="A0A5P2G0S9"/>
<dbReference type="RefSeq" id="WP_131330359.1">
    <property type="nucleotide sequence ID" value="NZ_CP044016.1"/>
</dbReference>
<organism evidence="1 2">
    <name type="scientific">Rhizosphaericola mali</name>
    <dbReference type="NCBI Taxonomy" id="2545455"/>
    <lineage>
        <taxon>Bacteria</taxon>
        <taxon>Pseudomonadati</taxon>
        <taxon>Bacteroidota</taxon>
        <taxon>Chitinophagia</taxon>
        <taxon>Chitinophagales</taxon>
        <taxon>Chitinophagaceae</taxon>
        <taxon>Rhizosphaericola</taxon>
    </lineage>
</organism>
<gene>
    <name evidence="1" type="ORF">E0W69_012315</name>
</gene>
<dbReference type="CDD" id="cd00586">
    <property type="entry name" value="4HBT"/>
    <property type="match status" value="1"/>
</dbReference>
<dbReference type="EMBL" id="CP044016">
    <property type="protein sequence ID" value="QES89414.1"/>
    <property type="molecule type" value="Genomic_DNA"/>
</dbReference>
<dbReference type="InterPro" id="IPR050563">
    <property type="entry name" value="4-hydroxybenzoyl-CoA_TE"/>
</dbReference>
<dbReference type="SUPFAM" id="SSF54637">
    <property type="entry name" value="Thioesterase/thiol ester dehydrase-isomerase"/>
    <property type="match status" value="1"/>
</dbReference>
<protein>
    <submittedName>
        <fullName evidence="1">Thioesterase</fullName>
    </submittedName>
</protein>
<dbReference type="InterPro" id="IPR029069">
    <property type="entry name" value="HotDog_dom_sf"/>
</dbReference>
<dbReference type="KEGG" id="arac:E0W69_012315"/>
<dbReference type="Gene3D" id="3.10.129.10">
    <property type="entry name" value="Hotdog Thioesterase"/>
    <property type="match status" value="1"/>
</dbReference>
<evidence type="ECO:0000313" key="1">
    <source>
        <dbReference type="EMBL" id="QES89414.1"/>
    </source>
</evidence>